<protein>
    <recommendedName>
        <fullName evidence="1">Lnb N-terminal periplasmic domain-containing protein</fullName>
    </recommendedName>
</protein>
<name>A0A0D1ENN7_9RHOB</name>
<feature type="domain" description="Lnb N-terminal periplasmic" evidence="1">
    <location>
        <begin position="90"/>
        <end position="236"/>
    </location>
</feature>
<reference evidence="2 3" key="1">
    <citation type="submission" date="2015-02" db="EMBL/GenBank/DDBJ databases">
        <title>Genome Sequence of Jannaschia aquimarina DSM28248, a member of the Roseobacter clade.</title>
        <authorList>
            <person name="Voget S."/>
            <person name="Daniel R."/>
        </authorList>
    </citation>
    <scope>NUCLEOTIDE SEQUENCE [LARGE SCALE GENOMIC DNA]</scope>
    <source>
        <strain evidence="2 3">GSW-M26</strain>
    </source>
</reference>
<proteinExistence type="predicted"/>
<evidence type="ECO:0000313" key="2">
    <source>
        <dbReference type="EMBL" id="KIT17270.1"/>
    </source>
</evidence>
<comment type="caution">
    <text evidence="2">The sequence shown here is derived from an EMBL/GenBank/DDBJ whole genome shotgun (WGS) entry which is preliminary data.</text>
</comment>
<dbReference type="STRING" id="935700.jaqu_10010"/>
<dbReference type="AlphaFoldDB" id="A0A0D1ENN7"/>
<organism evidence="2 3">
    <name type="scientific">Jannaschia aquimarina</name>
    <dbReference type="NCBI Taxonomy" id="935700"/>
    <lineage>
        <taxon>Bacteria</taxon>
        <taxon>Pseudomonadati</taxon>
        <taxon>Pseudomonadota</taxon>
        <taxon>Alphaproteobacteria</taxon>
        <taxon>Rhodobacterales</taxon>
        <taxon>Roseobacteraceae</taxon>
        <taxon>Jannaschia</taxon>
    </lineage>
</organism>
<dbReference type="Proteomes" id="UP000032232">
    <property type="component" value="Unassembled WGS sequence"/>
</dbReference>
<dbReference type="Pfam" id="PF13387">
    <property type="entry name" value="Lnb_N"/>
    <property type="match status" value="1"/>
</dbReference>
<gene>
    <name evidence="2" type="ORF">jaqu_10010</name>
</gene>
<keyword evidence="3" id="KW-1185">Reference proteome</keyword>
<dbReference type="RefSeq" id="WP_084629414.1">
    <property type="nucleotide sequence ID" value="NZ_JYFE01000020.1"/>
</dbReference>
<dbReference type="PATRIC" id="fig|935700.4.peg.1045"/>
<dbReference type="EMBL" id="JYFE01000020">
    <property type="protein sequence ID" value="KIT17270.1"/>
    <property type="molecule type" value="Genomic_DNA"/>
</dbReference>
<accession>A0A0D1ENN7</accession>
<sequence>MRLFQSFTILALVASLLLWIVSRPWAWSGVTVIALLHLGWYLTLTPRADRDWAPDMARITTGSVENGIARLSDVRAFTWAEGGEVSEAIWRDGIYDLSRIERVDLLTSSWGHPDIAHIIVTFHFDDGGDLAWSIEARREVGESFNGPGGFLRQFELAVVAAPESDVIDLRVESRGETVRRFPTTLTPEQGAILFRRYIELGNTLDARPRFYNIVFGNCTTVAWSLAHALRADLPLHSGLVLSGRLPEYLDELGVLPGDVPMSQRREEGLLRPRSE</sequence>
<dbReference type="InterPro" id="IPR025178">
    <property type="entry name" value="Lnb_N"/>
</dbReference>
<evidence type="ECO:0000313" key="3">
    <source>
        <dbReference type="Proteomes" id="UP000032232"/>
    </source>
</evidence>
<evidence type="ECO:0000259" key="1">
    <source>
        <dbReference type="Pfam" id="PF13387"/>
    </source>
</evidence>